<dbReference type="AlphaFoldDB" id="A0A1S2DZ19"/>
<comment type="caution">
    <text evidence="1">The sequence shown here is derived from an EMBL/GenBank/DDBJ whole genome shotgun (WGS) entry which is preliminary data.</text>
</comment>
<protein>
    <submittedName>
        <fullName evidence="1">Uncharacterized protein</fullName>
    </submittedName>
</protein>
<evidence type="ECO:0000313" key="1">
    <source>
        <dbReference type="EMBL" id="KAA3526100.1"/>
    </source>
</evidence>
<sequence>MIPLHQQTIDAAEIAAALGYTSSYFLRLVSSLTDRHGMPQRLPGRKRWSRPAIEQWLKSYGATTTTPAQTTLPPTIAAQRQALHEAYAGARA</sequence>
<dbReference type="EMBL" id="QUSG01000008">
    <property type="protein sequence ID" value="KAA3526100.1"/>
    <property type="molecule type" value="Genomic_DNA"/>
</dbReference>
<dbReference type="Proteomes" id="UP000436911">
    <property type="component" value="Unassembled WGS sequence"/>
</dbReference>
<organism evidence="1 2">
    <name type="scientific">Agrobacterium vitis</name>
    <name type="common">Rhizobium vitis</name>
    <dbReference type="NCBI Taxonomy" id="373"/>
    <lineage>
        <taxon>Bacteria</taxon>
        <taxon>Pseudomonadati</taxon>
        <taxon>Pseudomonadota</taxon>
        <taxon>Alphaproteobacteria</taxon>
        <taxon>Hyphomicrobiales</taxon>
        <taxon>Rhizobiaceae</taxon>
        <taxon>Rhizobium/Agrobacterium group</taxon>
        <taxon>Agrobacterium</taxon>
    </lineage>
</organism>
<evidence type="ECO:0000313" key="2">
    <source>
        <dbReference type="Proteomes" id="UP000436911"/>
    </source>
</evidence>
<reference evidence="1 2" key="1">
    <citation type="submission" date="2018-08" db="EMBL/GenBank/DDBJ databases">
        <title>Genome sequencing of Agrobacterium vitis strain ICMP 10754.</title>
        <authorList>
            <person name="Visnovsky S.B."/>
            <person name="Pitman A.R."/>
        </authorList>
    </citation>
    <scope>NUCLEOTIDE SEQUENCE [LARGE SCALE GENOMIC DNA]</scope>
    <source>
        <strain evidence="1 2">ICMP 10754</strain>
    </source>
</reference>
<name>A0A1S2DZ19_AGRVI</name>
<proteinExistence type="predicted"/>
<dbReference type="RefSeq" id="WP_071207398.1">
    <property type="nucleotide sequence ID" value="NZ_MBFB02000017.1"/>
</dbReference>
<gene>
    <name evidence="1" type="ORF">DXT89_16370</name>
</gene>
<accession>A0A1S2DZ19</accession>
<dbReference type="OrthoDB" id="8449649at2"/>